<name>A0A0S3RU64_PHAAN</name>
<keyword evidence="2" id="KW-1185">Reference proteome</keyword>
<protein>
    <submittedName>
        <fullName evidence="1">Uncharacterized protein</fullName>
    </submittedName>
</protein>
<evidence type="ECO:0000313" key="1">
    <source>
        <dbReference type="EMBL" id="BAT84150.1"/>
    </source>
</evidence>
<organism evidence="1 2">
    <name type="scientific">Vigna angularis var. angularis</name>
    <dbReference type="NCBI Taxonomy" id="157739"/>
    <lineage>
        <taxon>Eukaryota</taxon>
        <taxon>Viridiplantae</taxon>
        <taxon>Streptophyta</taxon>
        <taxon>Embryophyta</taxon>
        <taxon>Tracheophyta</taxon>
        <taxon>Spermatophyta</taxon>
        <taxon>Magnoliopsida</taxon>
        <taxon>eudicotyledons</taxon>
        <taxon>Gunneridae</taxon>
        <taxon>Pentapetalae</taxon>
        <taxon>rosids</taxon>
        <taxon>fabids</taxon>
        <taxon>Fabales</taxon>
        <taxon>Fabaceae</taxon>
        <taxon>Papilionoideae</taxon>
        <taxon>50 kb inversion clade</taxon>
        <taxon>NPAAA clade</taxon>
        <taxon>indigoferoid/millettioid clade</taxon>
        <taxon>Phaseoleae</taxon>
        <taxon>Vigna</taxon>
    </lineage>
</organism>
<gene>
    <name evidence="1" type="primary">Vigan.04G143600</name>
    <name evidence="1" type="ORF">VIGAN_04143600</name>
</gene>
<accession>A0A0S3RU64</accession>
<dbReference type="EMBL" id="AP015037">
    <property type="protein sequence ID" value="BAT84150.1"/>
    <property type="molecule type" value="Genomic_DNA"/>
</dbReference>
<reference evidence="1 2" key="1">
    <citation type="journal article" date="2015" name="Sci. Rep.">
        <title>The power of single molecule real-time sequencing technology in the de novo assembly of a eukaryotic genome.</title>
        <authorList>
            <person name="Sakai H."/>
            <person name="Naito K."/>
            <person name="Ogiso-Tanaka E."/>
            <person name="Takahashi Y."/>
            <person name="Iseki K."/>
            <person name="Muto C."/>
            <person name="Satou K."/>
            <person name="Teruya K."/>
            <person name="Shiroma A."/>
            <person name="Shimoji M."/>
            <person name="Hirano T."/>
            <person name="Itoh T."/>
            <person name="Kaga A."/>
            <person name="Tomooka N."/>
        </authorList>
    </citation>
    <scope>NUCLEOTIDE SEQUENCE [LARGE SCALE GENOMIC DNA]</scope>
    <source>
        <strain evidence="2">cv. Shumari</strain>
    </source>
</reference>
<sequence>MENRVSALEGRFDAMEATFEEIRAKMRGMARNVNRDRKIRPKPKIVPLSGKYVSRFFPSTAFSPLSGLFTPQGANVGFRVSLSDKLPLSVKKGEELLRVGIKAMLSGSDPTVVWVSRGASTRTFTKVIKPADLAFSIGHKGISRLLVESLLTSHLILLIVVKGKDGRKETSGLEVMQTVSETNYNTCAP</sequence>
<proteinExistence type="predicted"/>
<dbReference type="AlphaFoldDB" id="A0A0S3RU64"/>
<dbReference type="Proteomes" id="UP000291084">
    <property type="component" value="Chromosome 4"/>
</dbReference>
<evidence type="ECO:0000313" key="2">
    <source>
        <dbReference type="Proteomes" id="UP000291084"/>
    </source>
</evidence>